<evidence type="ECO:0000256" key="7">
    <source>
        <dbReference type="ARBA" id="ARBA00023136"/>
    </source>
</evidence>
<keyword evidence="10" id="KW-1185">Reference proteome</keyword>
<name>A0A0R1ZP24_9LACO</name>
<evidence type="ECO:0000256" key="1">
    <source>
        <dbReference type="ARBA" id="ARBA00004651"/>
    </source>
</evidence>
<keyword evidence="7 8" id="KW-0472">Membrane</keyword>
<evidence type="ECO:0000313" key="10">
    <source>
        <dbReference type="Proteomes" id="UP000051679"/>
    </source>
</evidence>
<feature type="transmembrane region" description="Helical" evidence="8">
    <location>
        <begin position="79"/>
        <end position="99"/>
    </location>
</feature>
<keyword evidence="6 8" id="KW-1133">Transmembrane helix</keyword>
<accession>A0A0R1ZP24</accession>
<dbReference type="Proteomes" id="UP000051679">
    <property type="component" value="Unassembled WGS sequence"/>
</dbReference>
<organism evidence="9 10">
    <name type="scientific">Lacticaseibacillus sharpeae JCM 1186 = DSM 20505</name>
    <dbReference type="NCBI Taxonomy" id="1291052"/>
    <lineage>
        <taxon>Bacteria</taxon>
        <taxon>Bacillati</taxon>
        <taxon>Bacillota</taxon>
        <taxon>Bacilli</taxon>
        <taxon>Lactobacillales</taxon>
        <taxon>Lactobacillaceae</taxon>
        <taxon>Lacticaseibacillus</taxon>
    </lineage>
</organism>
<comment type="subcellular location">
    <subcellularLocation>
        <location evidence="1">Cell membrane</location>
        <topology evidence="1">Multi-pass membrane protein</topology>
    </subcellularLocation>
</comment>
<dbReference type="InterPro" id="IPR007227">
    <property type="entry name" value="Cell_shape_determining_MreD"/>
</dbReference>
<feature type="transmembrane region" description="Helical" evidence="8">
    <location>
        <begin position="48"/>
        <end position="73"/>
    </location>
</feature>
<dbReference type="NCBIfam" id="TIGR03426">
    <property type="entry name" value="shape_MreD"/>
    <property type="match status" value="1"/>
</dbReference>
<dbReference type="GO" id="GO:0008360">
    <property type="term" value="P:regulation of cell shape"/>
    <property type="evidence" value="ECO:0007669"/>
    <property type="project" value="UniProtKB-KW"/>
</dbReference>
<evidence type="ECO:0000313" key="9">
    <source>
        <dbReference type="EMBL" id="KRM54900.1"/>
    </source>
</evidence>
<dbReference type="STRING" id="1291052.FC18_GL001863"/>
<evidence type="ECO:0000256" key="6">
    <source>
        <dbReference type="ARBA" id="ARBA00022989"/>
    </source>
</evidence>
<reference evidence="9 10" key="1">
    <citation type="journal article" date="2015" name="Genome Announc.">
        <title>Expanding the biotechnology potential of lactobacilli through comparative genomics of 213 strains and associated genera.</title>
        <authorList>
            <person name="Sun Z."/>
            <person name="Harris H.M."/>
            <person name="McCann A."/>
            <person name="Guo C."/>
            <person name="Argimon S."/>
            <person name="Zhang W."/>
            <person name="Yang X."/>
            <person name="Jeffery I.B."/>
            <person name="Cooney J.C."/>
            <person name="Kagawa T.F."/>
            <person name="Liu W."/>
            <person name="Song Y."/>
            <person name="Salvetti E."/>
            <person name="Wrobel A."/>
            <person name="Rasinkangas P."/>
            <person name="Parkhill J."/>
            <person name="Rea M.C."/>
            <person name="O'Sullivan O."/>
            <person name="Ritari J."/>
            <person name="Douillard F.P."/>
            <person name="Paul Ross R."/>
            <person name="Yang R."/>
            <person name="Briner A.E."/>
            <person name="Felis G.E."/>
            <person name="de Vos W.M."/>
            <person name="Barrangou R."/>
            <person name="Klaenhammer T.R."/>
            <person name="Caufield P.W."/>
            <person name="Cui Y."/>
            <person name="Zhang H."/>
            <person name="O'Toole P.W."/>
        </authorList>
    </citation>
    <scope>NUCLEOTIDE SEQUENCE [LARGE SCALE GENOMIC DNA]</scope>
    <source>
        <strain evidence="9 10">DSM 20505</strain>
    </source>
</reference>
<protein>
    <submittedName>
        <fullName evidence="9">Uncharacterized protein</fullName>
    </submittedName>
</protein>
<dbReference type="GO" id="GO:0005886">
    <property type="term" value="C:plasma membrane"/>
    <property type="evidence" value="ECO:0007669"/>
    <property type="project" value="UniProtKB-SubCell"/>
</dbReference>
<comment type="caution">
    <text evidence="9">The sequence shown here is derived from an EMBL/GenBank/DDBJ whole genome shotgun (WGS) entry which is preliminary data.</text>
</comment>
<sequence>MTVMNDKPFTRHWVSAVALFLALLFDGTVTQILAIWSKSPAGPGVPQILLMMLIFVAIFVPDDNWIVWMALVFGVLMDMYYTGIIGVNALILPLLTYLVRQLRPYVAHTSVVTWAIFIIAVAVQMFGEYALLHFMGQTDVSLKLLVTQHLAPSLTVNIILFIILYFPCTRLLVKLTQR</sequence>
<keyword evidence="4 8" id="KW-0812">Transmembrane</keyword>
<dbReference type="PATRIC" id="fig|1291052.5.peg.1923"/>
<evidence type="ECO:0000256" key="8">
    <source>
        <dbReference type="SAM" id="Phobius"/>
    </source>
</evidence>
<evidence type="ECO:0000256" key="2">
    <source>
        <dbReference type="ARBA" id="ARBA00007776"/>
    </source>
</evidence>
<dbReference type="Pfam" id="PF04093">
    <property type="entry name" value="MreD"/>
    <property type="match status" value="1"/>
</dbReference>
<proteinExistence type="inferred from homology"/>
<dbReference type="EMBL" id="AYYO01000041">
    <property type="protein sequence ID" value="KRM54900.1"/>
    <property type="molecule type" value="Genomic_DNA"/>
</dbReference>
<keyword evidence="3" id="KW-1003">Cell membrane</keyword>
<feature type="transmembrane region" description="Helical" evidence="8">
    <location>
        <begin position="12"/>
        <end position="36"/>
    </location>
</feature>
<dbReference type="AlphaFoldDB" id="A0A0R1ZP24"/>
<feature type="transmembrane region" description="Helical" evidence="8">
    <location>
        <begin position="111"/>
        <end position="134"/>
    </location>
</feature>
<gene>
    <name evidence="9" type="ORF">FC18_GL001863</name>
</gene>
<evidence type="ECO:0000256" key="4">
    <source>
        <dbReference type="ARBA" id="ARBA00022692"/>
    </source>
</evidence>
<evidence type="ECO:0000256" key="5">
    <source>
        <dbReference type="ARBA" id="ARBA00022960"/>
    </source>
</evidence>
<feature type="transmembrane region" description="Helical" evidence="8">
    <location>
        <begin position="154"/>
        <end position="173"/>
    </location>
</feature>
<comment type="similarity">
    <text evidence="2">Belongs to the MreD family.</text>
</comment>
<keyword evidence="5" id="KW-0133">Cell shape</keyword>
<evidence type="ECO:0000256" key="3">
    <source>
        <dbReference type="ARBA" id="ARBA00022475"/>
    </source>
</evidence>